<protein>
    <submittedName>
        <fullName evidence="1">Uncharacterized protein</fullName>
    </submittedName>
</protein>
<keyword evidence="2" id="KW-1185">Reference proteome</keyword>
<accession>A0AAP0L2K9</accession>
<reference evidence="1 2" key="1">
    <citation type="submission" date="2024-01" db="EMBL/GenBank/DDBJ databases">
        <title>Genome assemblies of Stephania.</title>
        <authorList>
            <person name="Yang L."/>
        </authorList>
    </citation>
    <scope>NUCLEOTIDE SEQUENCE [LARGE SCALE GENOMIC DNA]</scope>
    <source>
        <strain evidence="1">YNDBR</strain>
        <tissue evidence="1">Leaf</tissue>
    </source>
</reference>
<evidence type="ECO:0000313" key="1">
    <source>
        <dbReference type="EMBL" id="KAK9162483.1"/>
    </source>
</evidence>
<gene>
    <name evidence="1" type="ORF">Syun_003385</name>
</gene>
<evidence type="ECO:0000313" key="2">
    <source>
        <dbReference type="Proteomes" id="UP001420932"/>
    </source>
</evidence>
<dbReference type="AlphaFoldDB" id="A0AAP0L2K9"/>
<comment type="caution">
    <text evidence="1">The sequence shown here is derived from an EMBL/GenBank/DDBJ whole genome shotgun (WGS) entry which is preliminary data.</text>
</comment>
<name>A0AAP0L2K9_9MAGN</name>
<organism evidence="1 2">
    <name type="scientific">Stephania yunnanensis</name>
    <dbReference type="NCBI Taxonomy" id="152371"/>
    <lineage>
        <taxon>Eukaryota</taxon>
        <taxon>Viridiplantae</taxon>
        <taxon>Streptophyta</taxon>
        <taxon>Embryophyta</taxon>
        <taxon>Tracheophyta</taxon>
        <taxon>Spermatophyta</taxon>
        <taxon>Magnoliopsida</taxon>
        <taxon>Ranunculales</taxon>
        <taxon>Menispermaceae</taxon>
        <taxon>Menispermoideae</taxon>
        <taxon>Cissampelideae</taxon>
        <taxon>Stephania</taxon>
    </lineage>
</organism>
<sequence length="95" mass="10870">MGARPKPESAGFCRDSTTFWSGLLVIWHHSSMDCLQSGIFMRSLFLSIYLHEFDCFGYRELSFGYREMLCICPTGFTYLGSSFFLYLTKCSGADE</sequence>
<dbReference type="Proteomes" id="UP001420932">
    <property type="component" value="Unassembled WGS sequence"/>
</dbReference>
<proteinExistence type="predicted"/>
<dbReference type="EMBL" id="JBBNAF010000002">
    <property type="protein sequence ID" value="KAK9162483.1"/>
    <property type="molecule type" value="Genomic_DNA"/>
</dbReference>